<feature type="compositionally biased region" description="Basic residues" evidence="2">
    <location>
        <begin position="343"/>
        <end position="353"/>
    </location>
</feature>
<comment type="caution">
    <text evidence="3">The sequence shown here is derived from an EMBL/GenBank/DDBJ whole genome shotgun (WGS) entry which is preliminary data.</text>
</comment>
<proteinExistence type="predicted"/>
<reference evidence="3" key="1">
    <citation type="submission" date="2022-08" db="EMBL/GenBank/DDBJ databases">
        <title>Novel sulphate-reducing endosymbionts in the free-living metamonad Anaeramoeba.</title>
        <authorList>
            <person name="Jerlstrom-Hultqvist J."/>
            <person name="Cepicka I."/>
            <person name="Gallot-Lavallee L."/>
            <person name="Salas-Leiva D."/>
            <person name="Curtis B.A."/>
            <person name="Zahonova K."/>
            <person name="Pipaliya S."/>
            <person name="Dacks J."/>
            <person name="Roger A.J."/>
        </authorList>
    </citation>
    <scope>NUCLEOTIDE SEQUENCE</scope>
    <source>
        <strain evidence="3">Busselton2</strain>
    </source>
</reference>
<dbReference type="AlphaFoldDB" id="A0AAV7YRZ7"/>
<feature type="region of interest" description="Disordered" evidence="2">
    <location>
        <begin position="313"/>
        <end position="423"/>
    </location>
</feature>
<feature type="compositionally biased region" description="Basic and acidic residues" evidence="2">
    <location>
        <begin position="390"/>
        <end position="423"/>
    </location>
</feature>
<protein>
    <submittedName>
        <fullName evidence="3">Uncharacterized protein</fullName>
    </submittedName>
</protein>
<feature type="compositionally biased region" description="Basic and acidic residues" evidence="2">
    <location>
        <begin position="127"/>
        <end position="138"/>
    </location>
</feature>
<accession>A0AAV7YRZ7</accession>
<gene>
    <name evidence="3" type="ORF">M0812_23226</name>
</gene>
<dbReference type="Proteomes" id="UP001146793">
    <property type="component" value="Unassembled WGS sequence"/>
</dbReference>
<name>A0AAV7YRZ7_9EUKA</name>
<evidence type="ECO:0000313" key="3">
    <source>
        <dbReference type="EMBL" id="KAJ3430224.1"/>
    </source>
</evidence>
<feature type="compositionally biased region" description="Basic residues" evidence="2">
    <location>
        <begin position="380"/>
        <end position="389"/>
    </location>
</feature>
<feature type="compositionally biased region" description="Low complexity" evidence="2">
    <location>
        <begin position="364"/>
        <end position="379"/>
    </location>
</feature>
<feature type="region of interest" description="Disordered" evidence="2">
    <location>
        <begin position="127"/>
        <end position="188"/>
    </location>
</feature>
<evidence type="ECO:0000256" key="2">
    <source>
        <dbReference type="SAM" id="MobiDB-lite"/>
    </source>
</evidence>
<feature type="coiled-coil region" evidence="1">
    <location>
        <begin position="32"/>
        <end position="66"/>
    </location>
</feature>
<keyword evidence="1" id="KW-0175">Coiled coil</keyword>
<evidence type="ECO:0000256" key="1">
    <source>
        <dbReference type="SAM" id="Coils"/>
    </source>
</evidence>
<sequence length="723" mass="83472">MKNFRTQQINKSFKLESVSKIQNKKQEISAFVDEKNLNEEQLLNLIKQLKKQKFDLLNKRKKKNNEYELFKQHLRNINPDVSGNNIHSMSVTFFVSESSSSCSFSEDEPDLTSQDFDLLLGMTPKEESTSQSHFKSESEASSESNFQSESVQNKKKKKAKQSIENKKNITSKKNITNKKSKKTNNDLALSPSEFSSEFFSSSSEEQLALVNLPYSQLDFFLKEGYTEVYPNFSKNYLDEKILPTITNEILKIEKTSLSQDSLSEENESTHEDSYYAEPFFIINCWDGWKNIKKSLITKVDRRTIRRSTIKFKSTRKRAANKNIESKSVTKTNRIGKGKGVVDRKRKGKKKERKKSKENGHKNKIIIGIEGSSERGSISKSKNKNKSKTKRERERESELNENPIKKERGSEKNRNAIHDQEISKSHSKNIKRYLNNFQKHFESSYLLSESWARVGISYHIVDVDNTGNGLFRVGKLWFEKDQIVISIGGVGKFFCAKYKKKNAIHILVDSQKTRRFKILNSNLTGVTISAGNPSQKRMLVFLLMIFFSSQGQNALIGNNPQMENWELAKANQKMDLSVLSPYSQPKSSERYLLLTEQIIKQEASDGGGRARGIRRERWNVGKVLFCVHICVPKFIPFEPGFFIIEKNGFSFRIKQEIKNVVFIPFGAFHSVKPHPENDRVLQIIQRKKSKPKLLHLIVAKNAFERNFILDAIIYFSKRSKTEKY</sequence>
<organism evidence="3 4">
    <name type="scientific">Anaeramoeba flamelloides</name>
    <dbReference type="NCBI Taxonomy" id="1746091"/>
    <lineage>
        <taxon>Eukaryota</taxon>
        <taxon>Metamonada</taxon>
        <taxon>Anaeramoebidae</taxon>
        <taxon>Anaeramoeba</taxon>
    </lineage>
</organism>
<evidence type="ECO:0000313" key="4">
    <source>
        <dbReference type="Proteomes" id="UP001146793"/>
    </source>
</evidence>
<dbReference type="EMBL" id="JANTQA010000051">
    <property type="protein sequence ID" value="KAJ3430224.1"/>
    <property type="molecule type" value="Genomic_DNA"/>
</dbReference>